<dbReference type="SUPFAM" id="SSF47598">
    <property type="entry name" value="Ribbon-helix-helix"/>
    <property type="match status" value="1"/>
</dbReference>
<dbReference type="Proteomes" id="UP000323856">
    <property type="component" value="Unassembled WGS sequence"/>
</dbReference>
<dbReference type="AlphaFoldDB" id="A0A5B0E408"/>
<evidence type="ECO:0000313" key="1">
    <source>
        <dbReference type="EMBL" id="KAA0973406.1"/>
    </source>
</evidence>
<dbReference type="RefSeq" id="WP_149620820.1">
    <property type="nucleotide sequence ID" value="NZ_JBITUG010000001.1"/>
</dbReference>
<dbReference type="Gene3D" id="1.10.1220.10">
    <property type="entry name" value="Met repressor-like"/>
    <property type="match status" value="1"/>
</dbReference>
<proteinExistence type="predicted"/>
<accession>A0A5B0E408</accession>
<reference evidence="1 2" key="1">
    <citation type="submission" date="2019-07" db="EMBL/GenBank/DDBJ databases">
        <title>Analysis of the biochemical properties, biological activity and biotechnological potential of siderophores and biosurfactants produced by Antarctic psychrotolerant bacteria.</title>
        <authorList>
            <person name="Styczynski M."/>
            <person name="Krucon T."/>
            <person name="Decewicz P."/>
            <person name="Dziewit L."/>
        </authorList>
    </citation>
    <scope>NUCLEOTIDE SEQUENCE [LARGE SCALE GENOMIC DNA]</scope>
    <source>
        <strain evidence="1 2">ANT_H27</strain>
    </source>
</reference>
<dbReference type="GO" id="GO:0006355">
    <property type="term" value="P:regulation of DNA-templated transcription"/>
    <property type="evidence" value="ECO:0007669"/>
    <property type="project" value="InterPro"/>
</dbReference>
<comment type="caution">
    <text evidence="1">The sequence shown here is derived from an EMBL/GenBank/DDBJ whole genome shotgun (WGS) entry which is preliminary data.</text>
</comment>
<organism evidence="1 2">
    <name type="scientific">Paeniglutamicibacter gangotriensis</name>
    <dbReference type="NCBI Taxonomy" id="254787"/>
    <lineage>
        <taxon>Bacteria</taxon>
        <taxon>Bacillati</taxon>
        <taxon>Actinomycetota</taxon>
        <taxon>Actinomycetes</taxon>
        <taxon>Micrococcales</taxon>
        <taxon>Micrococcaceae</taxon>
        <taxon>Paeniglutamicibacter</taxon>
    </lineage>
</organism>
<gene>
    <name evidence="1" type="ORF">FQ154_18300</name>
</gene>
<evidence type="ECO:0008006" key="3">
    <source>
        <dbReference type="Google" id="ProtNLM"/>
    </source>
</evidence>
<dbReference type="EMBL" id="VOBL01000027">
    <property type="protein sequence ID" value="KAA0973406.1"/>
    <property type="molecule type" value="Genomic_DNA"/>
</dbReference>
<dbReference type="InterPro" id="IPR013321">
    <property type="entry name" value="Arc_rbn_hlx_hlx"/>
</dbReference>
<evidence type="ECO:0000313" key="2">
    <source>
        <dbReference type="Proteomes" id="UP000323856"/>
    </source>
</evidence>
<protein>
    <recommendedName>
        <fullName evidence="3">CopG family transcriptional regulator</fullName>
    </recommendedName>
</protein>
<dbReference type="InterPro" id="IPR010985">
    <property type="entry name" value="Ribbon_hlx_hlx"/>
</dbReference>
<dbReference type="OrthoDB" id="9898417at2"/>
<name>A0A5B0E408_9MICC</name>
<sequence>MSAKPTADGTPQKRLNVDVPEELANEFKAYATLQGKSQRELIIAFMQRCIKRTPPTPTQ</sequence>